<name>A0ABN2U3M3_9ACTN</name>
<feature type="transmembrane region" description="Helical" evidence="6">
    <location>
        <begin position="73"/>
        <end position="90"/>
    </location>
</feature>
<keyword evidence="9" id="KW-1185">Reference proteome</keyword>
<dbReference type="InterPro" id="IPR001123">
    <property type="entry name" value="LeuE-type"/>
</dbReference>
<dbReference type="EMBL" id="BAAAQN010000013">
    <property type="protein sequence ID" value="GAA2027920.1"/>
    <property type="molecule type" value="Genomic_DNA"/>
</dbReference>
<dbReference type="RefSeq" id="WP_344666058.1">
    <property type="nucleotide sequence ID" value="NZ_BAAAQN010000013.1"/>
</dbReference>
<evidence type="ECO:0000313" key="9">
    <source>
        <dbReference type="Proteomes" id="UP001500751"/>
    </source>
</evidence>
<dbReference type="PANTHER" id="PTHR30086:SF20">
    <property type="entry name" value="ARGININE EXPORTER PROTEIN ARGO-RELATED"/>
    <property type="match status" value="1"/>
</dbReference>
<evidence type="ECO:0000313" key="8">
    <source>
        <dbReference type="EMBL" id="GAA2027920.1"/>
    </source>
</evidence>
<dbReference type="Proteomes" id="UP001500751">
    <property type="component" value="Unassembled WGS sequence"/>
</dbReference>
<keyword evidence="5 6" id="KW-0472">Membrane</keyword>
<evidence type="ECO:0000256" key="4">
    <source>
        <dbReference type="ARBA" id="ARBA00022989"/>
    </source>
</evidence>
<evidence type="ECO:0000256" key="6">
    <source>
        <dbReference type="SAM" id="Phobius"/>
    </source>
</evidence>
<sequence>MLATLLPFLLACTAVAAVPGQSTALIIRQSIRGGKRAGVATVLGNETGVFVWGCAAAFGFTALLAASQLAYDGMRIVGACVLLWFGIQSFRTARRMKQDEAAQLPDEPDDNTRTKGAWWSYRAGLLTNLANPKAAVFAMSFLPQFVPAHAPKLAAMVLLAALWAVYEVFYYSLYVWSVQRMRAFFSRRKVRRRMEQISGTVMLGLAARMVVENS</sequence>
<gene>
    <name evidence="8" type="ORF">GCM10009839_28640</name>
</gene>
<dbReference type="Pfam" id="PF01810">
    <property type="entry name" value="LysE"/>
    <property type="match status" value="1"/>
</dbReference>
<dbReference type="PANTHER" id="PTHR30086">
    <property type="entry name" value="ARGININE EXPORTER PROTEIN ARGO"/>
    <property type="match status" value="1"/>
</dbReference>
<dbReference type="PIRSF" id="PIRSF006324">
    <property type="entry name" value="LeuE"/>
    <property type="match status" value="1"/>
</dbReference>
<feature type="transmembrane region" description="Helical" evidence="6">
    <location>
        <begin position="48"/>
        <end position="66"/>
    </location>
</feature>
<keyword evidence="4 6" id="KW-1133">Transmembrane helix</keyword>
<evidence type="ECO:0000256" key="7">
    <source>
        <dbReference type="SAM" id="SignalP"/>
    </source>
</evidence>
<comment type="subcellular location">
    <subcellularLocation>
        <location evidence="1">Cell membrane</location>
        <topology evidence="1">Multi-pass membrane protein</topology>
    </subcellularLocation>
</comment>
<comment type="caution">
    <text evidence="8">The sequence shown here is derived from an EMBL/GenBank/DDBJ whole genome shotgun (WGS) entry which is preliminary data.</text>
</comment>
<keyword evidence="2" id="KW-1003">Cell membrane</keyword>
<evidence type="ECO:0000256" key="3">
    <source>
        <dbReference type="ARBA" id="ARBA00022692"/>
    </source>
</evidence>
<protein>
    <submittedName>
        <fullName evidence="8">LysE family translocator</fullName>
    </submittedName>
</protein>
<feature type="signal peptide" evidence="7">
    <location>
        <begin position="1"/>
        <end position="16"/>
    </location>
</feature>
<evidence type="ECO:0000256" key="1">
    <source>
        <dbReference type="ARBA" id="ARBA00004651"/>
    </source>
</evidence>
<organism evidence="8 9">
    <name type="scientific">Catenulispora yoronensis</name>
    <dbReference type="NCBI Taxonomy" id="450799"/>
    <lineage>
        <taxon>Bacteria</taxon>
        <taxon>Bacillati</taxon>
        <taxon>Actinomycetota</taxon>
        <taxon>Actinomycetes</taxon>
        <taxon>Catenulisporales</taxon>
        <taxon>Catenulisporaceae</taxon>
        <taxon>Catenulispora</taxon>
    </lineage>
</organism>
<proteinExistence type="predicted"/>
<feature type="transmembrane region" description="Helical" evidence="6">
    <location>
        <begin position="153"/>
        <end position="173"/>
    </location>
</feature>
<accession>A0ABN2U3M3</accession>
<keyword evidence="7" id="KW-0732">Signal</keyword>
<reference evidence="8 9" key="1">
    <citation type="journal article" date="2019" name="Int. J. Syst. Evol. Microbiol.">
        <title>The Global Catalogue of Microorganisms (GCM) 10K type strain sequencing project: providing services to taxonomists for standard genome sequencing and annotation.</title>
        <authorList>
            <consortium name="The Broad Institute Genomics Platform"/>
            <consortium name="The Broad Institute Genome Sequencing Center for Infectious Disease"/>
            <person name="Wu L."/>
            <person name="Ma J."/>
        </authorList>
    </citation>
    <scope>NUCLEOTIDE SEQUENCE [LARGE SCALE GENOMIC DNA]</scope>
    <source>
        <strain evidence="8 9">JCM 16014</strain>
    </source>
</reference>
<feature type="chain" id="PRO_5046372604" evidence="7">
    <location>
        <begin position="17"/>
        <end position="214"/>
    </location>
</feature>
<evidence type="ECO:0000256" key="2">
    <source>
        <dbReference type="ARBA" id="ARBA00022475"/>
    </source>
</evidence>
<keyword evidence="3 6" id="KW-0812">Transmembrane</keyword>
<evidence type="ECO:0000256" key="5">
    <source>
        <dbReference type="ARBA" id="ARBA00023136"/>
    </source>
</evidence>